<sequence length="162" mass="17197">LINDCSTSQPAAGIYLLGEAITCFDCHSDQGTCNDGECDGAVCIKMETSNKDNGSLKVIHSTVRQTLLFSERRTVHKGCGDEIEESGCQQSGFGSKWTSRCVCERSLCNGDAALIAAGLEPSSGTITSSMPITQLALLSFVLFFIAVSCSLLLINTLCVHCC</sequence>
<dbReference type="AlphaFoldDB" id="A0A0M3JUT5"/>
<keyword evidence="1" id="KW-0472">Membrane</keyword>
<feature type="transmembrane region" description="Helical" evidence="1">
    <location>
        <begin position="135"/>
        <end position="154"/>
    </location>
</feature>
<evidence type="ECO:0000313" key="2">
    <source>
        <dbReference type="WBParaSite" id="ASIM_0001196001-mRNA-1"/>
    </source>
</evidence>
<evidence type="ECO:0000256" key="1">
    <source>
        <dbReference type="SAM" id="Phobius"/>
    </source>
</evidence>
<proteinExistence type="predicted"/>
<accession>A0A0M3JUT5</accession>
<dbReference type="WBParaSite" id="ASIM_0001196001-mRNA-1">
    <property type="protein sequence ID" value="ASIM_0001196001-mRNA-1"/>
    <property type="gene ID" value="ASIM_0001196001"/>
</dbReference>
<name>A0A0M3JUT5_ANISI</name>
<keyword evidence="1" id="KW-1133">Transmembrane helix</keyword>
<keyword evidence="1" id="KW-0812">Transmembrane</keyword>
<protein>
    <submittedName>
        <fullName evidence="2">Protein quiver</fullName>
    </submittedName>
</protein>
<reference evidence="2" key="1">
    <citation type="submission" date="2017-02" db="UniProtKB">
        <authorList>
            <consortium name="WormBaseParasite"/>
        </authorList>
    </citation>
    <scope>IDENTIFICATION</scope>
</reference>
<organism evidence="2">
    <name type="scientific">Anisakis simplex</name>
    <name type="common">Herring worm</name>
    <dbReference type="NCBI Taxonomy" id="6269"/>
    <lineage>
        <taxon>Eukaryota</taxon>
        <taxon>Metazoa</taxon>
        <taxon>Ecdysozoa</taxon>
        <taxon>Nematoda</taxon>
        <taxon>Chromadorea</taxon>
        <taxon>Rhabditida</taxon>
        <taxon>Spirurina</taxon>
        <taxon>Ascaridomorpha</taxon>
        <taxon>Ascaridoidea</taxon>
        <taxon>Anisakidae</taxon>
        <taxon>Anisakis</taxon>
        <taxon>Anisakis simplex complex</taxon>
    </lineage>
</organism>